<evidence type="ECO:0000313" key="5">
    <source>
        <dbReference type="EMBL" id="OQD51831.1"/>
    </source>
</evidence>
<dbReference type="InterPro" id="IPR027806">
    <property type="entry name" value="HARBI1_dom"/>
</dbReference>
<comment type="cofactor">
    <cofactor evidence="1">
        <name>a divalent metal cation</name>
        <dbReference type="ChEBI" id="CHEBI:60240"/>
    </cofactor>
</comment>
<reference evidence="6" key="1">
    <citation type="submission" date="2016-11" db="EMBL/GenBank/DDBJ databases">
        <authorList>
            <person name="Schniete J.K."/>
            <person name="Salih T."/>
            <person name="Algora Gallardo L."/>
            <person name="Martinez Fernandez S."/>
            <person name="Herron P.R."/>
        </authorList>
    </citation>
    <scope>NUCLEOTIDE SEQUENCE [LARGE SCALE GENOMIC DNA]</scope>
    <source>
        <strain evidence="6">DSM 41896</strain>
    </source>
</reference>
<dbReference type="Pfam" id="PF13613">
    <property type="entry name" value="HTH_Tnp_4"/>
    <property type="match status" value="1"/>
</dbReference>
<organism evidence="5 6">
    <name type="scientific">Streptomyces phaeoluteigriseus</name>
    <dbReference type="NCBI Taxonomy" id="114686"/>
    <lineage>
        <taxon>Bacteria</taxon>
        <taxon>Bacillati</taxon>
        <taxon>Actinomycetota</taxon>
        <taxon>Actinomycetes</taxon>
        <taxon>Kitasatosporales</taxon>
        <taxon>Streptomycetaceae</taxon>
        <taxon>Streptomyces</taxon>
        <taxon>Streptomyces aurantiacus group</taxon>
    </lineage>
</organism>
<feature type="domain" description="DDE Tnp4" evidence="3">
    <location>
        <begin position="102"/>
        <end position="247"/>
    </location>
</feature>
<name>A0A1V6MH90_9ACTN</name>
<proteinExistence type="predicted"/>
<evidence type="ECO:0000259" key="3">
    <source>
        <dbReference type="Pfam" id="PF13359"/>
    </source>
</evidence>
<dbReference type="InterPro" id="IPR027805">
    <property type="entry name" value="Transposase_HTH_dom"/>
</dbReference>
<evidence type="ECO:0000313" key="6">
    <source>
        <dbReference type="Proteomes" id="UP000184286"/>
    </source>
</evidence>
<dbReference type="STRING" id="114686.BM536_037755"/>
<evidence type="ECO:0000256" key="1">
    <source>
        <dbReference type="ARBA" id="ARBA00001968"/>
    </source>
</evidence>
<gene>
    <name evidence="5" type="ORF">BM536_037755</name>
</gene>
<dbReference type="EMBL" id="MPOH02000047">
    <property type="protein sequence ID" value="OQD51831.1"/>
    <property type="molecule type" value="Genomic_DNA"/>
</dbReference>
<evidence type="ECO:0000256" key="2">
    <source>
        <dbReference type="ARBA" id="ARBA00022723"/>
    </source>
</evidence>
<feature type="domain" description="Transposase Helix-turn-helix" evidence="4">
    <location>
        <begin position="35"/>
        <end position="81"/>
    </location>
</feature>
<accession>A0A1V6MH90</accession>
<dbReference type="GO" id="GO:0046872">
    <property type="term" value="F:metal ion binding"/>
    <property type="evidence" value="ECO:0007669"/>
    <property type="project" value="UniProtKB-KW"/>
</dbReference>
<keyword evidence="2" id="KW-0479">Metal-binding</keyword>
<reference evidence="5 6" key="2">
    <citation type="submission" date="2017-02" db="EMBL/GenBank/DDBJ databases">
        <title>Draft genome sequence of Streptomyces phaeoluteigriseus type strain DSM41896.</title>
        <authorList>
            <person name="Salih T.S."/>
            <person name="Algora Gallardo L."/>
            <person name="Melo Santos T."/>
            <person name="Filgueira Martinez S."/>
            <person name="Herron P.R."/>
        </authorList>
    </citation>
    <scope>NUCLEOTIDE SEQUENCE [LARGE SCALE GENOMIC DNA]</scope>
    <source>
        <strain evidence="5 6">DSM 41896</strain>
    </source>
</reference>
<dbReference type="Pfam" id="PF13359">
    <property type="entry name" value="DDE_Tnp_4"/>
    <property type="match status" value="1"/>
</dbReference>
<dbReference type="OrthoDB" id="3699454at2"/>
<evidence type="ECO:0000259" key="4">
    <source>
        <dbReference type="Pfam" id="PF13613"/>
    </source>
</evidence>
<dbReference type="Proteomes" id="UP000184286">
    <property type="component" value="Unassembled WGS sequence"/>
</dbReference>
<sequence>MGPYPARLDVPYELVEHVSWLLYEHRRARNTRWRRLGCFKQALLTLLHLRKDETFWQLGDGFGISQATAWRYVDETLDVLAGWAPSLHEALTGLGEGDHVIVDGTLIPIDRIRADEPYYSMKHCKHGMNVQVIARPDGTPLWFSRATPGRTHDLTAARAHGIVPACLTRQILVLADRAYQGTGATVRTPYYHHREQPEHYQQFNRDHARLRAPRERAFAQVKSWRLLRRARCSTRRIITIVQAVHTLLTCSYSG</sequence>
<dbReference type="AlphaFoldDB" id="A0A1V6MH90"/>
<protein>
    <submittedName>
        <fullName evidence="5">IS5 family transposase</fullName>
    </submittedName>
</protein>
<comment type="caution">
    <text evidence="5">The sequence shown here is derived from an EMBL/GenBank/DDBJ whole genome shotgun (WGS) entry which is preliminary data.</text>
</comment>